<dbReference type="RefSeq" id="WP_238748552.1">
    <property type="nucleotide sequence ID" value="NZ_JAKOOW010000070.1"/>
</dbReference>
<dbReference type="Proteomes" id="UP001298424">
    <property type="component" value="Unassembled WGS sequence"/>
</dbReference>
<dbReference type="GO" id="GO:0003743">
    <property type="term" value="F:translation initiation factor activity"/>
    <property type="evidence" value="ECO:0007669"/>
    <property type="project" value="UniProtKB-KW"/>
</dbReference>
<comment type="caution">
    <text evidence="2">The sequence shown here is derived from an EMBL/GenBank/DDBJ whole genome shotgun (WGS) entry which is preliminary data.</text>
</comment>
<keyword evidence="3" id="KW-1185">Reference proteome</keyword>
<feature type="non-terminal residue" evidence="2">
    <location>
        <position position="1"/>
    </location>
</feature>
<keyword evidence="2" id="KW-0648">Protein biosynthesis</keyword>
<dbReference type="Pfam" id="PF02486">
    <property type="entry name" value="Rep_trans"/>
    <property type="match status" value="1"/>
</dbReference>
<dbReference type="EMBL" id="JAKOOW010000070">
    <property type="protein sequence ID" value="MCG6504990.1"/>
    <property type="molecule type" value="Genomic_DNA"/>
</dbReference>
<keyword evidence="2" id="KW-0396">Initiation factor</keyword>
<proteinExistence type="predicted"/>
<reference evidence="2 3" key="1">
    <citation type="submission" date="2022-02" db="EMBL/GenBank/DDBJ databases">
        <title>Genome sequence data of Kingella unionensis sp. nov. strain CICC 24913 (CCUG 75125).</title>
        <authorList>
            <person name="Xiao M."/>
        </authorList>
    </citation>
    <scope>NUCLEOTIDE SEQUENCE [LARGE SCALE GENOMIC DNA]</scope>
    <source>
        <strain evidence="2 3">CICC 24913</strain>
    </source>
</reference>
<organism evidence="2 3">
    <name type="scientific">Kingella pumchi</name>
    <dbReference type="NCBI Taxonomy" id="2779506"/>
    <lineage>
        <taxon>Bacteria</taxon>
        <taxon>Pseudomonadati</taxon>
        <taxon>Pseudomonadota</taxon>
        <taxon>Betaproteobacteria</taxon>
        <taxon>Neisseriales</taxon>
        <taxon>Neisseriaceae</taxon>
        <taxon>Kingella</taxon>
    </lineage>
</organism>
<accession>A0ABS9NQB1</accession>
<protein>
    <submittedName>
        <fullName evidence="2">Replication initiation factor domain-containing protein</fullName>
    </submittedName>
</protein>
<evidence type="ECO:0000313" key="2">
    <source>
        <dbReference type="EMBL" id="MCG6504990.1"/>
    </source>
</evidence>
<gene>
    <name evidence="2" type="ORF">MB824_10850</name>
</gene>
<name>A0ABS9NQB1_9NEIS</name>
<sequence>ITFTINKKDIEHLCKTFCTDDAQYIENYSRLLIDVLGFGVYQKRPGKGRYFYQSYYTLGTEEAQYGTVHIGGQRDTVLVELTGTGCQAALEGWEQRLYDFLKPLSRAHITRVDCAHDFFNGEYTPQQAAEDHTNGLFTRHNARPKSECRGTAWREEDYTGRTFYVGTRYSSRLCRVYEKGRQLGCPESPWVRFEVEFRKNDSVIPLEVLLAPGEFLTGAYPVCENLFETPARRIDYAAKKLQHGFENKLAHAKKQVGRIVNFMRDIAGWDDERIVRELKAEAELYPRGLAPDEYQCPQGYPYLVPEQGSEQPYPGFVSTGDHDQDLQNIQMHQLCELDKHHRIFLESLKNPTEQQQQDSISFTKNLQELMEMIQAKNAAKEQKRIDEYIDYMWIRYGNQFINQRQGNNHVEL</sequence>
<evidence type="ECO:0000313" key="3">
    <source>
        <dbReference type="Proteomes" id="UP001298424"/>
    </source>
</evidence>
<feature type="domain" description="Replication initiation protein-like C-terminal" evidence="1">
    <location>
        <begin position="108"/>
        <end position="278"/>
    </location>
</feature>
<evidence type="ECO:0000259" key="1">
    <source>
        <dbReference type="Pfam" id="PF02486"/>
    </source>
</evidence>
<dbReference type="InterPro" id="IPR003491">
    <property type="entry name" value="REP-like_C"/>
</dbReference>